<dbReference type="AlphaFoldDB" id="A0A9D4Z4B6"/>
<proteinExistence type="predicted"/>
<evidence type="ECO:0000313" key="2">
    <source>
        <dbReference type="Proteomes" id="UP000886520"/>
    </source>
</evidence>
<keyword evidence="2" id="KW-1185">Reference proteome</keyword>
<evidence type="ECO:0000313" key="1">
    <source>
        <dbReference type="EMBL" id="KAI5060774.1"/>
    </source>
</evidence>
<dbReference type="EMBL" id="JABFUD020000024">
    <property type="protein sequence ID" value="KAI5060774.1"/>
    <property type="molecule type" value="Genomic_DNA"/>
</dbReference>
<organism evidence="1 2">
    <name type="scientific">Adiantum capillus-veneris</name>
    <name type="common">Maidenhair fern</name>
    <dbReference type="NCBI Taxonomy" id="13818"/>
    <lineage>
        <taxon>Eukaryota</taxon>
        <taxon>Viridiplantae</taxon>
        <taxon>Streptophyta</taxon>
        <taxon>Embryophyta</taxon>
        <taxon>Tracheophyta</taxon>
        <taxon>Polypodiopsida</taxon>
        <taxon>Polypodiidae</taxon>
        <taxon>Polypodiales</taxon>
        <taxon>Pteridineae</taxon>
        <taxon>Pteridaceae</taxon>
        <taxon>Vittarioideae</taxon>
        <taxon>Adiantum</taxon>
    </lineage>
</organism>
<name>A0A9D4Z4B6_ADICA</name>
<accession>A0A9D4Z4B6</accession>
<comment type="caution">
    <text evidence="1">The sequence shown here is derived from an EMBL/GenBank/DDBJ whole genome shotgun (WGS) entry which is preliminary data.</text>
</comment>
<gene>
    <name evidence="1" type="ORF">GOP47_0025194</name>
</gene>
<protein>
    <submittedName>
        <fullName evidence="1">Uncharacterized protein</fullName>
    </submittedName>
</protein>
<dbReference type="Proteomes" id="UP000886520">
    <property type="component" value="Chromosome 24"/>
</dbReference>
<sequence>MLKKSGQAADEDRIVSGWPMTSCMHHTDEKLHQGQHEHRMEGVPRWLDPGMGSLDKIAPSLTHAREGGDESIECAAMRQYVGVANIEGPAGGIHAIEDAV</sequence>
<reference evidence="1" key="1">
    <citation type="submission" date="2021-01" db="EMBL/GenBank/DDBJ databases">
        <title>Adiantum capillus-veneris genome.</title>
        <authorList>
            <person name="Fang Y."/>
            <person name="Liao Q."/>
        </authorList>
    </citation>
    <scope>NUCLEOTIDE SEQUENCE</scope>
    <source>
        <strain evidence="1">H3</strain>
        <tissue evidence="1">Leaf</tissue>
    </source>
</reference>